<reference evidence="2 3" key="1">
    <citation type="submission" date="2020-01" db="EMBL/GenBank/DDBJ databases">
        <authorList>
            <consortium name="DOE Joint Genome Institute"/>
            <person name="Haridas S."/>
            <person name="Albert R."/>
            <person name="Binder M."/>
            <person name="Bloem J."/>
            <person name="Labutti K."/>
            <person name="Salamov A."/>
            <person name="Andreopoulos B."/>
            <person name="Baker S.E."/>
            <person name="Barry K."/>
            <person name="Bills G."/>
            <person name="Bluhm B.H."/>
            <person name="Cannon C."/>
            <person name="Castanera R."/>
            <person name="Culley D.E."/>
            <person name="Daum C."/>
            <person name="Ezra D."/>
            <person name="Gonzalez J.B."/>
            <person name="Henrissat B."/>
            <person name="Kuo A."/>
            <person name="Liang C."/>
            <person name="Lipzen A."/>
            <person name="Lutzoni F."/>
            <person name="Magnuson J."/>
            <person name="Mondo S."/>
            <person name="Nolan M."/>
            <person name="Ohm R."/>
            <person name="Pangilinan J."/>
            <person name="Park H.-J.H."/>
            <person name="Ramirez L."/>
            <person name="Alfaro M."/>
            <person name="Sun H."/>
            <person name="Tritt A."/>
            <person name="Yoshinaga Y."/>
            <person name="Zwiers L.-H.L."/>
            <person name="Turgeon B.G."/>
            <person name="Goodwin S.B."/>
            <person name="Spatafora J.W."/>
            <person name="Crous P.W."/>
            <person name="Grigoriev I.V."/>
        </authorList>
    </citation>
    <scope>NUCLEOTIDE SEQUENCE [LARGE SCALE GENOMIC DNA]</scope>
    <source>
        <strain evidence="2 3">CBS 611.86</strain>
    </source>
</reference>
<feature type="region of interest" description="Disordered" evidence="1">
    <location>
        <begin position="48"/>
        <end position="75"/>
    </location>
</feature>
<evidence type="ECO:0000256" key="1">
    <source>
        <dbReference type="SAM" id="MobiDB-lite"/>
    </source>
</evidence>
<dbReference type="EMBL" id="JAADJZ010000020">
    <property type="protein sequence ID" value="KAF2868278.1"/>
    <property type="molecule type" value="Genomic_DNA"/>
</dbReference>
<proteinExistence type="predicted"/>
<sequence length="387" mass="43690">MGKLHCRRSIRNGFVIQPRTTSTAALLGRVRNRRASRASKDLEAWEDLSVDSSTSSPSQTLRRPDEGEWEDSPDALGTVANSRLLRQPGADTTTSMATKRVQHGVNVIRAIHEFQPRDEYISSDVGAGTTPPPSVGLFDLALELRERIYELAMEDMPLEIALCGDIAADAPFPAVFPSFAFANSQVYREVRPVLIRGRRFALGAFRGIIRLSRFVLRPPKDLFVCIRQLELVKIMGSRSLYSGSSSNSRPPVHVYELLLRCTALQELTVEVTAWAIMMNCMPKSPDALIRRLPEAEMLEALHPELWFTSENLKILRLKCMGGFLCSPDKYGLSVYPSPYQSEEDVFRVLVGWLLRVLQDKIPKIDFQVHYTNDTRDLDKIPMGYIRH</sequence>
<evidence type="ECO:0000313" key="3">
    <source>
        <dbReference type="Proteomes" id="UP000481861"/>
    </source>
</evidence>
<evidence type="ECO:0000313" key="2">
    <source>
        <dbReference type="EMBL" id="KAF2868278.1"/>
    </source>
</evidence>
<keyword evidence="3" id="KW-1185">Reference proteome</keyword>
<feature type="compositionally biased region" description="Low complexity" evidence="1">
    <location>
        <begin position="50"/>
        <end position="61"/>
    </location>
</feature>
<dbReference type="Proteomes" id="UP000481861">
    <property type="component" value="Unassembled WGS sequence"/>
</dbReference>
<organism evidence="2 3">
    <name type="scientific">Massariosphaeria phaeospora</name>
    <dbReference type="NCBI Taxonomy" id="100035"/>
    <lineage>
        <taxon>Eukaryota</taxon>
        <taxon>Fungi</taxon>
        <taxon>Dikarya</taxon>
        <taxon>Ascomycota</taxon>
        <taxon>Pezizomycotina</taxon>
        <taxon>Dothideomycetes</taxon>
        <taxon>Pleosporomycetidae</taxon>
        <taxon>Pleosporales</taxon>
        <taxon>Pleosporales incertae sedis</taxon>
        <taxon>Massariosphaeria</taxon>
    </lineage>
</organism>
<dbReference type="AlphaFoldDB" id="A0A7C8M4I5"/>
<gene>
    <name evidence="2" type="ORF">BDV95DRAFT_610240</name>
</gene>
<protein>
    <submittedName>
        <fullName evidence="2">Uncharacterized protein</fullName>
    </submittedName>
</protein>
<accession>A0A7C8M4I5</accession>
<comment type="caution">
    <text evidence="2">The sequence shown here is derived from an EMBL/GenBank/DDBJ whole genome shotgun (WGS) entry which is preliminary data.</text>
</comment>
<name>A0A7C8M4I5_9PLEO</name>